<reference evidence="2" key="1">
    <citation type="submission" date="2018-01" db="EMBL/GenBank/DDBJ databases">
        <title>An insight into the sialome of Amazonian anophelines.</title>
        <authorList>
            <person name="Ribeiro J.M."/>
            <person name="Scarpassa V."/>
            <person name="Calvo E."/>
        </authorList>
    </citation>
    <scope>NUCLEOTIDE SEQUENCE</scope>
</reference>
<keyword evidence="1" id="KW-0732">Signal</keyword>
<dbReference type="EMBL" id="GGFL01011196">
    <property type="protein sequence ID" value="MBW75374.1"/>
    <property type="molecule type" value="Transcribed_RNA"/>
</dbReference>
<accession>A0A2M4DCQ3</accession>
<organism evidence="2">
    <name type="scientific">Anopheles darlingi</name>
    <name type="common">Mosquito</name>
    <dbReference type="NCBI Taxonomy" id="43151"/>
    <lineage>
        <taxon>Eukaryota</taxon>
        <taxon>Metazoa</taxon>
        <taxon>Ecdysozoa</taxon>
        <taxon>Arthropoda</taxon>
        <taxon>Hexapoda</taxon>
        <taxon>Insecta</taxon>
        <taxon>Pterygota</taxon>
        <taxon>Neoptera</taxon>
        <taxon>Endopterygota</taxon>
        <taxon>Diptera</taxon>
        <taxon>Nematocera</taxon>
        <taxon>Culicoidea</taxon>
        <taxon>Culicidae</taxon>
        <taxon>Anophelinae</taxon>
        <taxon>Anopheles</taxon>
    </lineage>
</organism>
<feature type="signal peptide" evidence="1">
    <location>
        <begin position="1"/>
        <end position="17"/>
    </location>
</feature>
<evidence type="ECO:0000313" key="2">
    <source>
        <dbReference type="EMBL" id="MBW75374.1"/>
    </source>
</evidence>
<sequence length="69" mass="7392">MCRLVLIAATAELVSLGITSPRKSKQQAIYLPIRGSHLTIVFSAVKQAFVISATELLSWDAFDADISGA</sequence>
<evidence type="ECO:0000256" key="1">
    <source>
        <dbReference type="SAM" id="SignalP"/>
    </source>
</evidence>
<protein>
    <submittedName>
        <fullName evidence="2">Putative secreted protein</fullName>
    </submittedName>
</protein>
<dbReference type="AlphaFoldDB" id="A0A2M4DCQ3"/>
<proteinExistence type="predicted"/>
<name>A0A2M4DCQ3_ANODA</name>
<feature type="chain" id="PRO_5014649829" evidence="1">
    <location>
        <begin position="18"/>
        <end position="69"/>
    </location>
</feature>